<evidence type="ECO:0000256" key="3">
    <source>
        <dbReference type="ARBA" id="ARBA00022448"/>
    </source>
</evidence>
<feature type="transmembrane region" description="Helical" evidence="10">
    <location>
        <begin position="360"/>
        <end position="384"/>
    </location>
</feature>
<dbReference type="FunFam" id="1.20.1560.10:FF:000102">
    <property type="entry name" value="ABC multidrug transporter Mdr1"/>
    <property type="match status" value="1"/>
</dbReference>
<dbReference type="FunFam" id="1.20.1560.10:FF:000009">
    <property type="entry name" value="ABC transporter B family member 1"/>
    <property type="match status" value="1"/>
</dbReference>
<dbReference type="PROSITE" id="PS50929">
    <property type="entry name" value="ABC_TM1F"/>
    <property type="match status" value="2"/>
</dbReference>
<dbReference type="InterPro" id="IPR036640">
    <property type="entry name" value="ABC1_TM_sf"/>
</dbReference>
<dbReference type="SUPFAM" id="SSF90123">
    <property type="entry name" value="ABC transporter transmembrane region"/>
    <property type="match status" value="2"/>
</dbReference>
<keyword evidence="7 10" id="KW-1133">Transmembrane helix</keyword>
<dbReference type="InterPro" id="IPR011527">
    <property type="entry name" value="ABC1_TM_dom"/>
</dbReference>
<keyword evidence="6" id="KW-0067">ATP-binding</keyword>
<evidence type="ECO:0000313" key="14">
    <source>
        <dbReference type="Proteomes" id="UP000247702"/>
    </source>
</evidence>
<feature type="compositionally biased region" description="Polar residues" evidence="9">
    <location>
        <begin position="9"/>
        <end position="18"/>
    </location>
</feature>
<dbReference type="STRING" id="94130.A0A2Z6QWW2"/>
<dbReference type="CDD" id="cd03249">
    <property type="entry name" value="ABC_MTABC3_MDL1_MDL2"/>
    <property type="match status" value="2"/>
</dbReference>
<name>A0A2Z6QWW2_9GLOM</name>
<dbReference type="InterPro" id="IPR017871">
    <property type="entry name" value="ABC_transporter-like_CS"/>
</dbReference>
<dbReference type="InterPro" id="IPR003593">
    <property type="entry name" value="AAA+_ATPase"/>
</dbReference>
<dbReference type="Pfam" id="PF00005">
    <property type="entry name" value="ABC_tran"/>
    <property type="match status" value="2"/>
</dbReference>
<dbReference type="PANTHER" id="PTHR43394:SF27">
    <property type="entry name" value="ATP-DEPENDENT TRANSLOCASE ABCB1-LIKE"/>
    <property type="match status" value="1"/>
</dbReference>
<keyword evidence="8 10" id="KW-0472">Membrane</keyword>
<feature type="transmembrane region" description="Helical" evidence="10">
    <location>
        <begin position="837"/>
        <end position="861"/>
    </location>
</feature>
<feature type="transmembrane region" description="Helical" evidence="10">
    <location>
        <begin position="284"/>
        <end position="304"/>
    </location>
</feature>
<dbReference type="InterPro" id="IPR003439">
    <property type="entry name" value="ABC_transporter-like_ATP-bd"/>
</dbReference>
<sequence length="1379" mass="150475">MTDSKDQNNSKVALSTSETSEEIVIKENSTTAVITATELSTEKSQSSSSDEKTINDVDFSVVDALPPQSNNDDINQNELSQSTEKDANVKNSKKKDKKKDKKDDQKDDKLPFAQLFRYASATDKLYMTLGTICALANGVAIPIMTIIFSDFIQVFIAFGAAILSGSGLDATRAELDNGIKKNAIYFIILGCAVFVCAYGQMFFWMTSGENQAKRIRELYYTSILRQDIAFFDSVPTGDVTTRISGDTSVYQEGISEKVGLIIQQFAIFLSGFIIAYTKGWKLSLVLTAVIPLLAIAGGIMAKAISDDASEGQDSYAAAGAVAEQVLSGIRTVVSFGGEKRELARYKNKLDEAYKSGVRKAFISGTGLGAMMGIMFGSYGLAFWFGSILVVRGEQTGGEVLNVFFAIIMSAFSIGNASPHFSSVANALGAAKKLFAVIERVPAIDSSSNTGKKINKSEFKGHIEFKNINFHYPSRPDVPVLKDFNLTIEPGQTVALVGSSGSGKSTIVGLLERFYNPISGSITIDGEDIKNLNVKSLRTQMGLVGQEPVLFPESIKQNIFWGADPSGKEPTLEDVIEACKKSNAHDFINELPKKYDTLVGEKGALLSGGQKQRIAIARALIKDPPLLLLDEATSALDTESERLVQAALDNASTNRTTIVIAHRLSTIKHADKIVVMSKGEIIEIGRHDELIAKQGVYYGLVRAQELKTQHNNDEDEDDDDSSLSSKTENEVSITFDEKHEKHHNLTRVTTKASTVRSGGKSEKEILEESEEEKLKQKMPLARVFRTNLPELHLIIIGTIASTINGAIMPLFSLVFASILDVFSNVNQPEKLRSEANFWSGMFGVLALVALLCNFFQLSCFMISAERLTRRLRLSTFESLMKQEIGYYDDEKNGTGILTSKLAVDASKIEGLTGSLMGNILQNVSNITVGLGLAFAFGWKLTLVIIAASPAVAIAGFLEMKTLAGFGAKTRKAYESSGQIVQQSVSNMRTISALTREETFKAMYIEAIKEPHKIAIKGAILSSLGFGGSQGSLYFIWSLAFWYGGQLVMSGEYTVQTMLRVLFAVVFSAMAVGQMSTFAPNTAKAKVAAISIFEILDRKPAIDATDNEGKDRPTPVKGESEFEGVHFNYPARPDVHILRGLDMSIYAGKTIALVGSSGSGKSTVIALLLRWYDVNSGKVELEKVDVRNWNLEYLRSNISLVGQEPVLFDLTIGENIAYGKEGCTQEEIEQASKDANIYNFIMSLPDKYNTRVGEKGTQLSGGQKQRIAIARALIRSPKLLLLDEATSALDSESEKVVQSALDKASKNRTTLTIAHRLSTIQDADLILVCKKGKIIESGKHMELISKQGLYYELVNKQTLIKKNTNNSHTSISAPSISTRNM</sequence>
<dbReference type="SUPFAM" id="SSF52540">
    <property type="entry name" value="P-loop containing nucleoside triphosphate hydrolases"/>
    <property type="match status" value="2"/>
</dbReference>
<evidence type="ECO:0000256" key="7">
    <source>
        <dbReference type="ARBA" id="ARBA00022989"/>
    </source>
</evidence>
<feature type="domain" description="ABC transporter" evidence="11">
    <location>
        <begin position="1118"/>
        <end position="1354"/>
    </location>
</feature>
<dbReference type="PROSITE" id="PS50893">
    <property type="entry name" value="ABC_TRANSPORTER_2"/>
    <property type="match status" value="2"/>
</dbReference>
<keyword evidence="5" id="KW-0547">Nucleotide-binding</keyword>
<evidence type="ECO:0000256" key="5">
    <source>
        <dbReference type="ARBA" id="ARBA00022741"/>
    </source>
</evidence>
<dbReference type="Gene3D" id="1.20.1560.10">
    <property type="entry name" value="ABC transporter type 1, transmembrane domain"/>
    <property type="match status" value="2"/>
</dbReference>
<dbReference type="PANTHER" id="PTHR43394">
    <property type="entry name" value="ATP-DEPENDENT PERMEASE MDL1, MITOCHONDRIAL"/>
    <property type="match status" value="1"/>
</dbReference>
<evidence type="ECO:0008006" key="15">
    <source>
        <dbReference type="Google" id="ProtNLM"/>
    </source>
</evidence>
<dbReference type="CDD" id="cd18578">
    <property type="entry name" value="ABC_6TM_Pgp_ABCB1_D2_like"/>
    <property type="match status" value="1"/>
</dbReference>
<feature type="region of interest" description="Disordered" evidence="9">
    <location>
        <begin position="1"/>
        <end position="105"/>
    </location>
</feature>
<feature type="transmembrane region" description="Helical" evidence="10">
    <location>
        <begin position="154"/>
        <end position="171"/>
    </location>
</feature>
<accession>A0A2Z6QWW2</accession>
<feature type="domain" description="ABC transmembrane type-1" evidence="12">
    <location>
        <begin position="129"/>
        <end position="425"/>
    </location>
</feature>
<keyword evidence="14" id="KW-1185">Reference proteome</keyword>
<feature type="transmembrane region" description="Helical" evidence="10">
    <location>
        <begin position="1059"/>
        <end position="1077"/>
    </location>
</feature>
<dbReference type="PROSITE" id="PS00211">
    <property type="entry name" value="ABC_TRANSPORTER_1"/>
    <property type="match status" value="2"/>
</dbReference>
<dbReference type="Proteomes" id="UP000247702">
    <property type="component" value="Unassembled WGS sequence"/>
</dbReference>
<evidence type="ECO:0000256" key="10">
    <source>
        <dbReference type="SAM" id="Phobius"/>
    </source>
</evidence>
<feature type="compositionally biased region" description="Low complexity" evidence="9">
    <location>
        <begin position="37"/>
        <end position="48"/>
    </location>
</feature>
<evidence type="ECO:0000256" key="1">
    <source>
        <dbReference type="ARBA" id="ARBA00004141"/>
    </source>
</evidence>
<evidence type="ECO:0000256" key="4">
    <source>
        <dbReference type="ARBA" id="ARBA00022692"/>
    </source>
</evidence>
<evidence type="ECO:0000256" key="9">
    <source>
        <dbReference type="SAM" id="MobiDB-lite"/>
    </source>
</evidence>
<gene>
    <name evidence="13" type="ORF">RclHR1_11730003</name>
</gene>
<feature type="domain" description="ABC transmembrane type-1" evidence="12">
    <location>
        <begin position="794"/>
        <end position="1082"/>
    </location>
</feature>
<feature type="region of interest" description="Disordered" evidence="9">
    <location>
        <begin position="707"/>
        <end position="761"/>
    </location>
</feature>
<feature type="transmembrane region" description="Helical" evidence="10">
    <location>
        <begin position="925"/>
        <end position="956"/>
    </location>
</feature>
<feature type="compositionally biased region" description="Basic residues" evidence="9">
    <location>
        <begin position="91"/>
        <end position="100"/>
    </location>
</feature>
<comment type="subcellular location">
    <subcellularLocation>
        <location evidence="1">Membrane</location>
        <topology evidence="1">Multi-pass membrane protein</topology>
    </subcellularLocation>
</comment>
<dbReference type="CDD" id="cd18577">
    <property type="entry name" value="ABC_6TM_Pgp_ABCB1_D1_like"/>
    <property type="match status" value="1"/>
</dbReference>
<feature type="transmembrane region" description="Helical" evidence="10">
    <location>
        <begin position="183"/>
        <end position="204"/>
    </location>
</feature>
<organism evidence="13 14">
    <name type="scientific">Rhizophagus clarus</name>
    <dbReference type="NCBI Taxonomy" id="94130"/>
    <lineage>
        <taxon>Eukaryota</taxon>
        <taxon>Fungi</taxon>
        <taxon>Fungi incertae sedis</taxon>
        <taxon>Mucoromycota</taxon>
        <taxon>Glomeromycotina</taxon>
        <taxon>Glomeromycetes</taxon>
        <taxon>Glomerales</taxon>
        <taxon>Glomeraceae</taxon>
        <taxon>Rhizophagus</taxon>
    </lineage>
</organism>
<dbReference type="GO" id="GO:0005743">
    <property type="term" value="C:mitochondrial inner membrane"/>
    <property type="evidence" value="ECO:0007669"/>
    <property type="project" value="TreeGrafter"/>
</dbReference>
<feature type="transmembrane region" description="Helical" evidence="10">
    <location>
        <begin position="258"/>
        <end position="277"/>
    </location>
</feature>
<feature type="transmembrane region" description="Helical" evidence="10">
    <location>
        <begin position="790"/>
        <end position="817"/>
    </location>
</feature>
<dbReference type="Gene3D" id="3.40.50.300">
    <property type="entry name" value="P-loop containing nucleotide triphosphate hydrolases"/>
    <property type="match status" value="2"/>
</dbReference>
<comment type="caution">
    <text evidence="13">The sequence shown here is derived from an EMBL/GenBank/DDBJ whole genome shotgun (WGS) entry which is preliminary data.</text>
</comment>
<dbReference type="InterPro" id="IPR039421">
    <property type="entry name" value="Type_1_exporter"/>
</dbReference>
<dbReference type="GO" id="GO:0015421">
    <property type="term" value="F:ABC-type oligopeptide transporter activity"/>
    <property type="evidence" value="ECO:0007669"/>
    <property type="project" value="TreeGrafter"/>
</dbReference>
<feature type="compositionally biased region" description="Polar residues" evidence="9">
    <location>
        <begin position="67"/>
        <end position="82"/>
    </location>
</feature>
<dbReference type="EMBL" id="BEXD01000195">
    <property type="protein sequence ID" value="GBB85178.1"/>
    <property type="molecule type" value="Genomic_DNA"/>
</dbReference>
<evidence type="ECO:0000256" key="6">
    <source>
        <dbReference type="ARBA" id="ARBA00022840"/>
    </source>
</evidence>
<dbReference type="GO" id="GO:0090374">
    <property type="term" value="P:oligopeptide export from mitochondrion"/>
    <property type="evidence" value="ECO:0007669"/>
    <property type="project" value="TreeGrafter"/>
</dbReference>
<dbReference type="GO" id="GO:0016887">
    <property type="term" value="F:ATP hydrolysis activity"/>
    <property type="evidence" value="ECO:0007669"/>
    <property type="project" value="InterPro"/>
</dbReference>
<evidence type="ECO:0000259" key="11">
    <source>
        <dbReference type="PROSITE" id="PS50893"/>
    </source>
</evidence>
<evidence type="ECO:0000256" key="8">
    <source>
        <dbReference type="ARBA" id="ARBA00023136"/>
    </source>
</evidence>
<protein>
    <recommendedName>
        <fullName evidence="15">P-loop containing nucleoside triphosphate hydrolase protein</fullName>
    </recommendedName>
</protein>
<feature type="transmembrane region" description="Helical" evidence="10">
    <location>
        <begin position="125"/>
        <end position="148"/>
    </location>
</feature>
<dbReference type="SMART" id="SM00382">
    <property type="entry name" value="AAA"/>
    <property type="match status" value="2"/>
</dbReference>
<reference evidence="13 14" key="1">
    <citation type="submission" date="2017-11" db="EMBL/GenBank/DDBJ databases">
        <title>The genome of Rhizophagus clarus HR1 reveals common genetic basis of auxotrophy among arbuscular mycorrhizal fungi.</title>
        <authorList>
            <person name="Kobayashi Y."/>
        </authorList>
    </citation>
    <scope>NUCLEOTIDE SEQUENCE [LARGE SCALE GENOMIC DNA]</scope>
    <source>
        <strain evidence="13 14">HR1</strain>
    </source>
</reference>
<feature type="domain" description="ABC transporter" evidence="11">
    <location>
        <begin position="462"/>
        <end position="702"/>
    </location>
</feature>
<dbReference type="FunFam" id="3.40.50.300:FF:000916">
    <property type="entry name" value="ABC transporter B family member 9"/>
    <property type="match status" value="1"/>
</dbReference>
<evidence type="ECO:0000259" key="12">
    <source>
        <dbReference type="PROSITE" id="PS50929"/>
    </source>
</evidence>
<proteinExistence type="inferred from homology"/>
<dbReference type="InterPro" id="IPR027417">
    <property type="entry name" value="P-loop_NTPase"/>
</dbReference>
<dbReference type="Pfam" id="PF00664">
    <property type="entry name" value="ABC_membrane"/>
    <property type="match status" value="2"/>
</dbReference>
<keyword evidence="4 10" id="KW-0812">Transmembrane</keyword>
<comment type="similarity">
    <text evidence="2">Belongs to the ABC transporter superfamily. ABCB family. Multidrug resistance exporter (TC 3.A.1.201) subfamily.</text>
</comment>
<dbReference type="GO" id="GO:0005524">
    <property type="term" value="F:ATP binding"/>
    <property type="evidence" value="ECO:0007669"/>
    <property type="project" value="UniProtKB-KW"/>
</dbReference>
<feature type="compositionally biased region" description="Polar residues" evidence="9">
    <location>
        <begin position="745"/>
        <end position="755"/>
    </location>
</feature>
<dbReference type="FunFam" id="3.40.50.300:FF:000205">
    <property type="entry name" value="ABC transporter B family member 4"/>
    <property type="match status" value="1"/>
</dbReference>
<evidence type="ECO:0000313" key="13">
    <source>
        <dbReference type="EMBL" id="GBB85178.1"/>
    </source>
</evidence>
<keyword evidence="3" id="KW-0813">Transport</keyword>
<evidence type="ECO:0000256" key="2">
    <source>
        <dbReference type="ARBA" id="ARBA00007577"/>
    </source>
</evidence>